<name>A0A3R7LQD1_9TRYP</name>
<dbReference type="PANTHER" id="PTHR10281">
    <property type="entry name" value="MEMBRANE-ASSOCIATED PROGESTERONE RECEPTOR COMPONENT-RELATED"/>
    <property type="match status" value="1"/>
</dbReference>
<evidence type="ECO:0000256" key="5">
    <source>
        <dbReference type="ARBA" id="ARBA00023004"/>
    </source>
</evidence>
<evidence type="ECO:0000259" key="8">
    <source>
        <dbReference type="SMART" id="SM01117"/>
    </source>
</evidence>
<evidence type="ECO:0000256" key="1">
    <source>
        <dbReference type="ARBA" id="ARBA00004240"/>
    </source>
</evidence>
<gene>
    <name evidence="9" type="ORF">Tco025E_04485</name>
</gene>
<accession>A0A3R7LQD1</accession>
<evidence type="ECO:0000313" key="9">
    <source>
        <dbReference type="EMBL" id="RNF18743.1"/>
    </source>
</evidence>
<evidence type="ECO:0000256" key="4">
    <source>
        <dbReference type="ARBA" id="ARBA00022824"/>
    </source>
</evidence>
<comment type="caution">
    <text evidence="9">The sequence shown here is derived from an EMBL/GenBank/DDBJ whole genome shotgun (WGS) entry which is preliminary data.</text>
</comment>
<evidence type="ECO:0000256" key="2">
    <source>
        <dbReference type="ARBA" id="ARBA00022617"/>
    </source>
</evidence>
<dbReference type="GeneID" id="40318096"/>
<feature type="domain" description="Cytochrome b5 heme-binding" evidence="8">
    <location>
        <begin position="68"/>
        <end position="162"/>
    </location>
</feature>
<dbReference type="SMART" id="SM01117">
    <property type="entry name" value="Cyt-b5"/>
    <property type="match status" value="1"/>
</dbReference>
<dbReference type="RefSeq" id="XP_029228596.1">
    <property type="nucleotide sequence ID" value="XM_029371395.1"/>
</dbReference>
<comment type="similarity">
    <text evidence="6">Belongs to the cytochrome b5 family. MAPR subfamily.</text>
</comment>
<proteinExistence type="inferred from homology"/>
<keyword evidence="10" id="KW-1185">Reference proteome</keyword>
<evidence type="ECO:0000256" key="6">
    <source>
        <dbReference type="ARBA" id="ARBA00038357"/>
    </source>
</evidence>
<keyword evidence="5" id="KW-0408">Iron</keyword>
<dbReference type="Gene3D" id="3.10.120.10">
    <property type="entry name" value="Cytochrome b5-like heme/steroid binding domain"/>
    <property type="match status" value="1"/>
</dbReference>
<organism evidence="9 10">
    <name type="scientific">Trypanosoma conorhini</name>
    <dbReference type="NCBI Taxonomy" id="83891"/>
    <lineage>
        <taxon>Eukaryota</taxon>
        <taxon>Discoba</taxon>
        <taxon>Euglenozoa</taxon>
        <taxon>Kinetoplastea</taxon>
        <taxon>Metakinetoplastina</taxon>
        <taxon>Trypanosomatida</taxon>
        <taxon>Trypanosomatidae</taxon>
        <taxon>Trypanosoma</taxon>
    </lineage>
</organism>
<keyword evidence="7" id="KW-1133">Transmembrane helix</keyword>
<dbReference type="AlphaFoldDB" id="A0A3R7LQD1"/>
<dbReference type="GO" id="GO:0046872">
    <property type="term" value="F:metal ion binding"/>
    <property type="evidence" value="ECO:0007669"/>
    <property type="project" value="UniProtKB-KW"/>
</dbReference>
<keyword evidence="2" id="KW-0349">Heme</keyword>
<keyword evidence="7" id="KW-0472">Membrane</keyword>
<dbReference type="OrthoDB" id="547796at2759"/>
<dbReference type="Proteomes" id="UP000284403">
    <property type="component" value="Unassembled WGS sequence"/>
</dbReference>
<dbReference type="GO" id="GO:0005783">
    <property type="term" value="C:endoplasmic reticulum"/>
    <property type="evidence" value="ECO:0007669"/>
    <property type="project" value="UniProtKB-SubCell"/>
</dbReference>
<comment type="subcellular location">
    <subcellularLocation>
        <location evidence="1">Endoplasmic reticulum</location>
    </subcellularLocation>
</comment>
<evidence type="ECO:0000313" key="10">
    <source>
        <dbReference type="Proteomes" id="UP000284403"/>
    </source>
</evidence>
<dbReference type="InterPro" id="IPR050577">
    <property type="entry name" value="MAPR/NEUFC/NENF-like"/>
</dbReference>
<protein>
    <recommendedName>
        <fullName evidence="8">Cytochrome b5 heme-binding domain-containing protein</fullName>
    </recommendedName>
</protein>
<dbReference type="InterPro" id="IPR001199">
    <property type="entry name" value="Cyt_B5-like_heme/steroid-bd"/>
</dbReference>
<dbReference type="SUPFAM" id="SSF55856">
    <property type="entry name" value="Cytochrome b5-like heme/steroid binding domain"/>
    <property type="match status" value="1"/>
</dbReference>
<keyword evidence="7" id="KW-0812">Transmembrane</keyword>
<evidence type="ECO:0000256" key="3">
    <source>
        <dbReference type="ARBA" id="ARBA00022723"/>
    </source>
</evidence>
<keyword evidence="3" id="KW-0479">Metal-binding</keyword>
<dbReference type="PANTHER" id="PTHR10281:SF72">
    <property type="entry name" value="NEUDESIN"/>
    <property type="match status" value="1"/>
</dbReference>
<dbReference type="GO" id="GO:0016020">
    <property type="term" value="C:membrane"/>
    <property type="evidence" value="ECO:0007669"/>
    <property type="project" value="TreeGrafter"/>
</dbReference>
<keyword evidence="4" id="KW-0256">Endoplasmic reticulum</keyword>
<dbReference type="InterPro" id="IPR036400">
    <property type="entry name" value="Cyt_B5-like_heme/steroid_sf"/>
</dbReference>
<feature type="transmembrane region" description="Helical" evidence="7">
    <location>
        <begin position="12"/>
        <end position="33"/>
    </location>
</feature>
<dbReference type="EMBL" id="MKKU01000223">
    <property type="protein sequence ID" value="RNF18743.1"/>
    <property type="molecule type" value="Genomic_DNA"/>
</dbReference>
<evidence type="ECO:0000256" key="7">
    <source>
        <dbReference type="SAM" id="Phobius"/>
    </source>
</evidence>
<reference evidence="9 10" key="1">
    <citation type="journal article" date="2018" name="BMC Genomics">
        <title>Genomic comparison of Trypanosoma conorhini and Trypanosoma rangeli to Trypanosoma cruzi strains of high and low virulence.</title>
        <authorList>
            <person name="Bradwell K.R."/>
            <person name="Koparde V.N."/>
            <person name="Matveyev A.V."/>
            <person name="Serrano M.G."/>
            <person name="Alves J.M."/>
            <person name="Parikh H."/>
            <person name="Huang B."/>
            <person name="Lee V."/>
            <person name="Espinosa-Alvarez O."/>
            <person name="Ortiz P.A."/>
            <person name="Costa-Martins A.G."/>
            <person name="Teixeira M.M."/>
            <person name="Buck G.A."/>
        </authorList>
    </citation>
    <scope>NUCLEOTIDE SEQUENCE [LARGE SCALE GENOMIC DNA]</scope>
    <source>
        <strain evidence="9 10">025E</strain>
    </source>
</reference>
<sequence length="179" mass="20101">MQQLRSGEAAKVAGFIIASAAAGILLRSLLLRYNRWFEKDSRSGGNCFFGSKPNPTIRPVPALRRRGFTREELGEYDGARKSDIYMSVKGVVYEVAPQLYGPGQPYHVYAGHEVSRCLAKSDLTGQEANKDWTHGCSKEEMEALDWWANKFNSKYPVVGWFVPDEDFYTGAEDNTHPSL</sequence>